<gene>
    <name evidence="2" type="ORF">QCA50_020898</name>
</gene>
<dbReference type="EMBL" id="JASBNA010000132">
    <property type="protein sequence ID" value="KAK7676147.1"/>
    <property type="molecule type" value="Genomic_DNA"/>
</dbReference>
<name>A0AAW0F9N4_9APHY</name>
<accession>A0AAW0F9N4</accession>
<evidence type="ECO:0000313" key="2">
    <source>
        <dbReference type="EMBL" id="KAK7676147.1"/>
    </source>
</evidence>
<proteinExistence type="predicted"/>
<evidence type="ECO:0000313" key="3">
    <source>
        <dbReference type="Proteomes" id="UP001385951"/>
    </source>
</evidence>
<keyword evidence="3" id="KW-1185">Reference proteome</keyword>
<comment type="caution">
    <text evidence="2">The sequence shown here is derived from an EMBL/GenBank/DDBJ whole genome shotgun (WGS) entry which is preliminary data.</text>
</comment>
<feature type="region of interest" description="Disordered" evidence="1">
    <location>
        <begin position="1"/>
        <end position="63"/>
    </location>
</feature>
<evidence type="ECO:0000256" key="1">
    <source>
        <dbReference type="SAM" id="MobiDB-lite"/>
    </source>
</evidence>
<feature type="compositionally biased region" description="Basic residues" evidence="1">
    <location>
        <begin position="46"/>
        <end position="55"/>
    </location>
</feature>
<dbReference type="Proteomes" id="UP001385951">
    <property type="component" value="Unassembled WGS sequence"/>
</dbReference>
<organism evidence="2 3">
    <name type="scientific">Cerrena zonata</name>
    <dbReference type="NCBI Taxonomy" id="2478898"/>
    <lineage>
        <taxon>Eukaryota</taxon>
        <taxon>Fungi</taxon>
        <taxon>Dikarya</taxon>
        <taxon>Basidiomycota</taxon>
        <taxon>Agaricomycotina</taxon>
        <taxon>Agaricomycetes</taxon>
        <taxon>Polyporales</taxon>
        <taxon>Cerrenaceae</taxon>
        <taxon>Cerrena</taxon>
    </lineage>
</organism>
<sequence>MSSGQADIAEPTEGINRMPQEMGPRLASPWAPAPGLSKHNSDVLHTKGKKGGHHGSQRDHRPG</sequence>
<protein>
    <submittedName>
        <fullName evidence="2">Uncharacterized protein</fullName>
    </submittedName>
</protein>
<reference evidence="2 3" key="1">
    <citation type="submission" date="2022-09" db="EMBL/GenBank/DDBJ databases">
        <authorList>
            <person name="Palmer J.M."/>
        </authorList>
    </citation>
    <scope>NUCLEOTIDE SEQUENCE [LARGE SCALE GENOMIC DNA]</scope>
    <source>
        <strain evidence="2 3">DSM 7382</strain>
    </source>
</reference>
<dbReference type="AlphaFoldDB" id="A0AAW0F9N4"/>